<dbReference type="PANTHER" id="PTHR42781">
    <property type="entry name" value="SPERMIDINE/PUTRESCINE IMPORT ATP-BINDING PROTEIN POTA"/>
    <property type="match status" value="1"/>
</dbReference>
<evidence type="ECO:0000256" key="2">
    <source>
        <dbReference type="ARBA" id="ARBA00022741"/>
    </source>
</evidence>
<keyword evidence="2" id="KW-0547">Nucleotide-binding</keyword>
<dbReference type="InterPro" id="IPR003439">
    <property type="entry name" value="ABC_transporter-like_ATP-bd"/>
</dbReference>
<evidence type="ECO:0000256" key="3">
    <source>
        <dbReference type="ARBA" id="ARBA00022840"/>
    </source>
</evidence>
<dbReference type="EMBL" id="CACRSY010000014">
    <property type="protein sequence ID" value="VYT21320.1"/>
    <property type="molecule type" value="Genomic_DNA"/>
</dbReference>
<dbReference type="PROSITE" id="PS50893">
    <property type="entry name" value="ABC_TRANSPORTER_2"/>
    <property type="match status" value="1"/>
</dbReference>
<accession>A0A6N2UUH8</accession>
<dbReference type="Gene3D" id="3.40.50.300">
    <property type="entry name" value="P-loop containing nucleotide triphosphate hydrolases"/>
    <property type="match status" value="1"/>
</dbReference>
<dbReference type="RefSeq" id="WP_156342582.1">
    <property type="nucleotide sequence ID" value="NZ_CACRSY010000014.1"/>
</dbReference>
<dbReference type="InterPro" id="IPR003593">
    <property type="entry name" value="AAA+_ATPase"/>
</dbReference>
<evidence type="ECO:0000259" key="4">
    <source>
        <dbReference type="PROSITE" id="PS50893"/>
    </source>
</evidence>
<protein>
    <submittedName>
        <fullName evidence="5">Glutamine transport ATP-binding protein GlnQ</fullName>
        <ecNumber evidence="5">3.6.3.-</ecNumber>
    </submittedName>
</protein>
<proteinExistence type="predicted"/>
<dbReference type="InterPro" id="IPR050093">
    <property type="entry name" value="ABC_SmlMolc_Importer"/>
</dbReference>
<dbReference type="SMART" id="SM00382">
    <property type="entry name" value="AAA"/>
    <property type="match status" value="1"/>
</dbReference>
<keyword evidence="1" id="KW-0813">Transport</keyword>
<dbReference type="GO" id="GO:0016887">
    <property type="term" value="F:ATP hydrolysis activity"/>
    <property type="evidence" value="ECO:0007669"/>
    <property type="project" value="InterPro"/>
</dbReference>
<reference evidence="5" key="1">
    <citation type="submission" date="2019-11" db="EMBL/GenBank/DDBJ databases">
        <authorList>
            <person name="Feng L."/>
        </authorList>
    </citation>
    <scope>NUCLEOTIDE SEQUENCE</scope>
    <source>
        <strain evidence="5">BhanseniiLFYP23</strain>
    </source>
</reference>
<dbReference type="InterPro" id="IPR017871">
    <property type="entry name" value="ABC_transporter-like_CS"/>
</dbReference>
<keyword evidence="3 5" id="KW-0067">ATP-binding</keyword>
<dbReference type="Pfam" id="PF00005">
    <property type="entry name" value="ABC_tran"/>
    <property type="match status" value="1"/>
</dbReference>
<dbReference type="AlphaFoldDB" id="A0A6N2UUH8"/>
<evidence type="ECO:0000256" key="1">
    <source>
        <dbReference type="ARBA" id="ARBA00022448"/>
    </source>
</evidence>
<dbReference type="GO" id="GO:0005524">
    <property type="term" value="F:ATP binding"/>
    <property type="evidence" value="ECO:0007669"/>
    <property type="project" value="UniProtKB-KW"/>
</dbReference>
<dbReference type="SUPFAM" id="SSF52540">
    <property type="entry name" value="P-loop containing nucleoside triphosphate hydrolases"/>
    <property type="match status" value="1"/>
</dbReference>
<dbReference type="InterPro" id="IPR027417">
    <property type="entry name" value="P-loop_NTPase"/>
</dbReference>
<dbReference type="PROSITE" id="PS00211">
    <property type="entry name" value="ABC_TRANSPORTER_1"/>
    <property type="match status" value="1"/>
</dbReference>
<feature type="domain" description="ABC transporter" evidence="4">
    <location>
        <begin position="3"/>
        <end position="187"/>
    </location>
</feature>
<dbReference type="PANTHER" id="PTHR42781:SF8">
    <property type="entry name" value="BICARBONATE TRANSPORT ATP-BINDING PROTEIN CMPC"/>
    <property type="match status" value="1"/>
</dbReference>
<gene>
    <name evidence="5" type="primary">glnQ_2</name>
    <name evidence="5" type="ORF">BHLFYP23_00650</name>
</gene>
<keyword evidence="5" id="KW-0378">Hydrolase</keyword>
<dbReference type="EC" id="3.6.3.-" evidence="5"/>
<sequence length="187" mass="21035">MAIKIENLNKSYDGRRVLQNLNMELEEGKVTCIMAPSGKGKTTLLRILIGLEKADSGRITGIEGKNISVVFQEDRLCENLNVLSNIRLVQKEKTEIREGLEAVGLLDCCHQPVRQLSGGMKRRVAIVRALYAKWDILFLDEPFKGLDKEMKERVIAFLKKGCEGKTVICITHEEKEAEALGAVIQYF</sequence>
<name>A0A6N2UUH8_BLAHA</name>
<evidence type="ECO:0000313" key="5">
    <source>
        <dbReference type="EMBL" id="VYT21320.1"/>
    </source>
</evidence>
<organism evidence="5">
    <name type="scientific">Blautia hansenii</name>
    <name type="common">Ruminococcus hansenii</name>
    <dbReference type="NCBI Taxonomy" id="1322"/>
    <lineage>
        <taxon>Bacteria</taxon>
        <taxon>Bacillati</taxon>
        <taxon>Bacillota</taxon>
        <taxon>Clostridia</taxon>
        <taxon>Lachnospirales</taxon>
        <taxon>Lachnospiraceae</taxon>
        <taxon>Blautia</taxon>
    </lineage>
</organism>